<evidence type="ECO:0000256" key="1">
    <source>
        <dbReference type="ARBA" id="ARBA00005439"/>
    </source>
</evidence>
<comment type="similarity">
    <text evidence="1 4 6">Belongs to the IF-3 family.</text>
</comment>
<protein>
    <recommendedName>
        <fullName evidence="4 5">Translation initiation factor IF-3</fullName>
    </recommendedName>
</protein>
<feature type="domain" description="Translation initiation factor 3 N-terminal" evidence="9">
    <location>
        <begin position="6"/>
        <end position="74"/>
    </location>
</feature>
<feature type="compositionally biased region" description="Basic and acidic residues" evidence="7">
    <location>
        <begin position="180"/>
        <end position="197"/>
    </location>
</feature>
<feature type="compositionally biased region" description="Low complexity" evidence="7">
    <location>
        <begin position="235"/>
        <end position="259"/>
    </location>
</feature>
<dbReference type="HAMAP" id="MF_00080">
    <property type="entry name" value="IF_3"/>
    <property type="match status" value="1"/>
</dbReference>
<dbReference type="SUPFAM" id="SSF54364">
    <property type="entry name" value="Translation initiation factor IF3, N-terminal domain"/>
    <property type="match status" value="1"/>
</dbReference>
<evidence type="ECO:0000256" key="2">
    <source>
        <dbReference type="ARBA" id="ARBA00022540"/>
    </source>
</evidence>
<dbReference type="Proteomes" id="UP000442535">
    <property type="component" value="Unassembled WGS sequence"/>
</dbReference>
<dbReference type="SUPFAM" id="SSF55200">
    <property type="entry name" value="Translation initiation factor IF3, C-terminal domain"/>
    <property type="match status" value="1"/>
</dbReference>
<evidence type="ECO:0000259" key="8">
    <source>
        <dbReference type="Pfam" id="PF00707"/>
    </source>
</evidence>
<evidence type="ECO:0000256" key="7">
    <source>
        <dbReference type="SAM" id="MobiDB-lite"/>
    </source>
</evidence>
<dbReference type="Pfam" id="PF05198">
    <property type="entry name" value="IF3_N"/>
    <property type="match status" value="1"/>
</dbReference>
<gene>
    <name evidence="4" type="primary">infC</name>
    <name evidence="10" type="ORF">FYJ63_09555</name>
</gene>
<dbReference type="Gene3D" id="3.30.110.10">
    <property type="entry name" value="Translation initiation factor 3 (IF-3), C-terminal domain"/>
    <property type="match status" value="1"/>
</dbReference>
<dbReference type="PROSITE" id="PS00938">
    <property type="entry name" value="IF3"/>
    <property type="match status" value="1"/>
</dbReference>
<dbReference type="GO" id="GO:0003743">
    <property type="term" value="F:translation initiation factor activity"/>
    <property type="evidence" value="ECO:0007669"/>
    <property type="project" value="UniProtKB-UniRule"/>
</dbReference>
<dbReference type="FunFam" id="3.10.20.80:FF:000001">
    <property type="entry name" value="Translation initiation factor IF-3"/>
    <property type="match status" value="1"/>
</dbReference>
<dbReference type="EMBL" id="VUMY01000020">
    <property type="protein sequence ID" value="MST50463.1"/>
    <property type="molecule type" value="Genomic_DNA"/>
</dbReference>
<feature type="compositionally biased region" description="Basic and acidic residues" evidence="7">
    <location>
        <begin position="264"/>
        <end position="275"/>
    </location>
</feature>
<keyword evidence="4" id="KW-0963">Cytoplasm</keyword>
<keyword evidence="11" id="KW-1185">Reference proteome</keyword>
<comment type="subcellular location">
    <subcellularLocation>
        <location evidence="4 6">Cytoplasm</location>
    </subcellularLocation>
</comment>
<name>A0A7K0K4Q7_9ACTO</name>
<dbReference type="GO" id="GO:0005829">
    <property type="term" value="C:cytosol"/>
    <property type="evidence" value="ECO:0007669"/>
    <property type="project" value="TreeGrafter"/>
</dbReference>
<feature type="region of interest" description="Disordered" evidence="7">
    <location>
        <begin position="150"/>
        <end position="205"/>
    </location>
</feature>
<dbReference type="GO" id="GO:0043022">
    <property type="term" value="F:ribosome binding"/>
    <property type="evidence" value="ECO:0007669"/>
    <property type="project" value="UniProtKB-ARBA"/>
</dbReference>
<dbReference type="GO" id="GO:0016020">
    <property type="term" value="C:membrane"/>
    <property type="evidence" value="ECO:0007669"/>
    <property type="project" value="TreeGrafter"/>
</dbReference>
<comment type="subunit">
    <text evidence="4 6">Monomer.</text>
</comment>
<dbReference type="InterPro" id="IPR019814">
    <property type="entry name" value="Translation_initiation_fac_3_N"/>
</dbReference>
<dbReference type="PANTHER" id="PTHR10938:SF0">
    <property type="entry name" value="TRANSLATION INITIATION FACTOR IF-3, MITOCHONDRIAL"/>
    <property type="match status" value="1"/>
</dbReference>
<organism evidence="10 11">
    <name type="scientific">Mobiluncus porci</name>
    <dbReference type="NCBI Taxonomy" id="2652278"/>
    <lineage>
        <taxon>Bacteria</taxon>
        <taxon>Bacillati</taxon>
        <taxon>Actinomycetota</taxon>
        <taxon>Actinomycetes</taxon>
        <taxon>Actinomycetales</taxon>
        <taxon>Actinomycetaceae</taxon>
        <taxon>Mobiluncus</taxon>
    </lineage>
</organism>
<dbReference type="PANTHER" id="PTHR10938">
    <property type="entry name" value="TRANSLATION INITIATION FACTOR IF-3"/>
    <property type="match status" value="1"/>
</dbReference>
<keyword evidence="3 4" id="KW-0648">Protein biosynthesis</keyword>
<dbReference type="InterPro" id="IPR036787">
    <property type="entry name" value="T_IF-3_N_sf"/>
</dbReference>
<feature type="compositionally biased region" description="Low complexity" evidence="7">
    <location>
        <begin position="330"/>
        <end position="343"/>
    </location>
</feature>
<feature type="compositionally biased region" description="Basic and acidic residues" evidence="7">
    <location>
        <begin position="359"/>
        <end position="376"/>
    </location>
</feature>
<proteinExistence type="inferred from homology"/>
<dbReference type="Pfam" id="PF00707">
    <property type="entry name" value="IF3_C"/>
    <property type="match status" value="1"/>
</dbReference>
<dbReference type="AlphaFoldDB" id="A0A7K0K4Q7"/>
<evidence type="ECO:0000313" key="11">
    <source>
        <dbReference type="Proteomes" id="UP000442535"/>
    </source>
</evidence>
<evidence type="ECO:0000256" key="4">
    <source>
        <dbReference type="HAMAP-Rule" id="MF_00080"/>
    </source>
</evidence>
<dbReference type="InterPro" id="IPR036788">
    <property type="entry name" value="T_IF-3_C_sf"/>
</dbReference>
<evidence type="ECO:0000256" key="6">
    <source>
        <dbReference type="RuleBase" id="RU000646"/>
    </source>
</evidence>
<accession>A0A7K0K4Q7</accession>
<keyword evidence="2 4" id="KW-0396">Initiation factor</keyword>
<reference evidence="10 11" key="1">
    <citation type="submission" date="2019-08" db="EMBL/GenBank/DDBJ databases">
        <title>In-depth cultivation of the pig gut microbiome towards novel bacterial diversity and tailored functional studies.</title>
        <authorList>
            <person name="Wylensek D."/>
            <person name="Hitch T.C.A."/>
            <person name="Clavel T."/>
        </authorList>
    </citation>
    <scope>NUCLEOTIDE SEQUENCE [LARGE SCALE GENOMIC DNA]</scope>
    <source>
        <strain evidence="10 11">RF-GAM-744-WT-7</strain>
    </source>
</reference>
<dbReference type="RefSeq" id="WP_277028424.1">
    <property type="nucleotide sequence ID" value="NZ_VUMY01000020.1"/>
</dbReference>
<dbReference type="FunFam" id="3.30.110.10:FF:000001">
    <property type="entry name" value="Translation initiation factor IF-3"/>
    <property type="match status" value="1"/>
</dbReference>
<feature type="region of interest" description="Disordered" evidence="7">
    <location>
        <begin position="235"/>
        <end position="376"/>
    </location>
</feature>
<dbReference type="NCBIfam" id="TIGR00168">
    <property type="entry name" value="infC"/>
    <property type="match status" value="1"/>
</dbReference>
<evidence type="ECO:0000256" key="5">
    <source>
        <dbReference type="NCBIfam" id="TIGR00168"/>
    </source>
</evidence>
<feature type="compositionally biased region" description="Low complexity" evidence="7">
    <location>
        <begin position="276"/>
        <end position="323"/>
    </location>
</feature>
<dbReference type="InterPro" id="IPR019813">
    <property type="entry name" value="Translation_initiation_fac3_CS"/>
</dbReference>
<comment type="function">
    <text evidence="4 6">IF-3 binds to the 30S ribosomal subunit and shifts the equilibrium between 70S ribosomes and their 50S and 30S subunits in favor of the free subunits, thus enhancing the availability of 30S subunits on which protein synthesis initiation begins.</text>
</comment>
<comment type="caution">
    <text evidence="10">The sequence shown here is derived from an EMBL/GenBank/DDBJ whole genome shotgun (WGS) entry which is preliminary data.</text>
</comment>
<evidence type="ECO:0000259" key="9">
    <source>
        <dbReference type="Pfam" id="PF05198"/>
    </source>
</evidence>
<evidence type="ECO:0000256" key="3">
    <source>
        <dbReference type="ARBA" id="ARBA00022917"/>
    </source>
</evidence>
<evidence type="ECO:0000313" key="10">
    <source>
        <dbReference type="EMBL" id="MST50463.1"/>
    </source>
</evidence>
<dbReference type="InterPro" id="IPR001288">
    <property type="entry name" value="Translation_initiation_fac_3"/>
</dbReference>
<sequence>MSDVRINDQIRVREVRLVGKEGEQIGVVAIGKALMMAEDAGLDLVEVAPEAHPPVCKLMDYGKYKYEAAQKARDQRRNQAATQLKEIRLGLKIDQHDYEVKLGHIKRFLDGGDKVKIMIKFRGREQSRPEMGIKLMERLAEDIAEDGIVESSPRQDGRNMTMVIGPVKKKTDAVSAQRKRREDERQAKRDAKAERALRNQQRVAEQANAPVLKPLTFSQLGEGNLGAAAIAAENMSSASDTPPTLPTSSSPKPAATKTAGVKADATEKTAEKPAAEKPAPARTSARTTAKTPAKSTAGTKTTEGAETKATPKKTTTSRTTAKTTARKPAAKTAGAKTGTTARSTAKKTAPKSETSTAGKTEKPKAARSAKAETEEK</sequence>
<dbReference type="GO" id="GO:0032790">
    <property type="term" value="P:ribosome disassembly"/>
    <property type="evidence" value="ECO:0007669"/>
    <property type="project" value="TreeGrafter"/>
</dbReference>
<dbReference type="InterPro" id="IPR019815">
    <property type="entry name" value="Translation_initiation_fac_3_C"/>
</dbReference>
<dbReference type="Gene3D" id="3.10.20.80">
    <property type="entry name" value="Translation initiation factor 3 (IF-3), N-terminal domain"/>
    <property type="match status" value="1"/>
</dbReference>
<feature type="domain" description="Translation initiation factor 3 C-terminal" evidence="8">
    <location>
        <begin position="83"/>
        <end position="166"/>
    </location>
</feature>